<sequence length="433" mass="47675">MSEQSDDSKETLGEYDRNLLEQLVVNDWGLSAAAFKRMVYCGIDEVSLVLIEDAEINELFSDPRLLGQKILFKHRLRQWRHDQQSFLSNIAAHLQLPNGNGTVPPTPPASAAALLPRQLLLPALNGTAGAAPSSPATGITAPGSYKRKYPFDVDLTATGQLNNGSDDDGASIKTEHDSTSTTNGIGLKRRGGGGRESPLLIPPTYAAASLSLVQPLLKRKADPPSLKERTSGAVGDIPVRIDRDSMLRLLQSSQSGRWILNSYKPNEPLERRGQTIITHLIVDQFLHFNILFKHRMMSHYADVITQLFPAEIKEIYYAPRNTVKRNTSGKLFDRYTNQRLRHKERLPRVKPFVADEWTEHKTFAELAILNEAMQGVRSVAGGGGGDDATGSEDGNISNDFLQPLATMYVEGEEQQPTGGNGEGAVDYSTREDD</sequence>
<reference evidence="2 3" key="3">
    <citation type="journal article" date="2004" name="Trends Parasitol.">
        <title>The Anopheles gambiae genome: an update.</title>
        <authorList>
            <person name="Mongin E."/>
            <person name="Louis C."/>
            <person name="Holt R.A."/>
            <person name="Birney E."/>
            <person name="Collins F.H."/>
        </authorList>
    </citation>
    <scope>NUCLEOTIDE SEQUENCE</scope>
    <source>
        <strain evidence="2 3">PEST</strain>
    </source>
</reference>
<dbReference type="KEGG" id="aga:5667365"/>
<name>A7UU08_ANOGA</name>
<evidence type="ECO:0000313" key="3">
    <source>
        <dbReference type="EnsemblMetazoa" id="AGAP006039-PA"/>
    </source>
</evidence>
<dbReference type="eggNOG" id="ENOG502T8DZ">
    <property type="taxonomic scope" value="Eukaryota"/>
</dbReference>
<reference evidence="2" key="5">
    <citation type="submission" date="2011-05" db="EMBL/GenBank/DDBJ databases">
        <authorList>
            <consortium name="VectorBase"/>
        </authorList>
    </citation>
    <scope>NUCLEOTIDE SEQUENCE</scope>
    <source>
        <strain evidence="2">PEST</strain>
    </source>
</reference>
<reference evidence="3" key="6">
    <citation type="submission" date="2021-01" db="UniProtKB">
        <authorList>
            <consortium name="EnsemblMetazoa"/>
        </authorList>
    </citation>
    <scope>IDENTIFICATION</scope>
    <source>
        <strain evidence="3">PEST</strain>
    </source>
</reference>
<proteinExistence type="predicted"/>
<reference evidence="2" key="2">
    <citation type="submission" date="2002-03" db="EMBL/GenBank/DDBJ databases">
        <authorList>
            <consortium name="The Anopheles Genome Sequencing Consortium"/>
        </authorList>
    </citation>
    <scope>NUCLEOTIDE SEQUENCE</scope>
    <source>
        <strain evidence="2">PEST</strain>
    </source>
</reference>
<dbReference type="VEuPathDB" id="VectorBase:AGAP006039"/>
<dbReference type="EnsemblMetazoa" id="AGAP006039-RA">
    <property type="protein sequence ID" value="AGAP006039-PA"/>
    <property type="gene ID" value="AGAP006039"/>
</dbReference>
<dbReference type="HOGENOM" id="CLU_046038_0_0_1"/>
<evidence type="ECO:0000313" key="4">
    <source>
        <dbReference type="Proteomes" id="UP000007062"/>
    </source>
</evidence>
<dbReference type="EMBL" id="AAAB01008960">
    <property type="protein sequence ID" value="EDO63784.1"/>
    <property type="molecule type" value="Genomic_DNA"/>
</dbReference>
<evidence type="ECO:0000256" key="1">
    <source>
        <dbReference type="SAM" id="MobiDB-lite"/>
    </source>
</evidence>
<feature type="region of interest" description="Disordered" evidence="1">
    <location>
        <begin position="160"/>
        <end position="194"/>
    </location>
</feature>
<reference evidence="2" key="4">
    <citation type="journal article" date="2007" name="Genome Biol.">
        <title>Update of the Anopheles gambiae PEST genome assembly.</title>
        <authorList>
            <person name="Sharakhova M.V."/>
            <person name="Hammond M.P."/>
            <person name="Lobo N.F."/>
            <person name="Krzywinski J."/>
            <person name="Unger M.F."/>
            <person name="Hillenmeyer M.E."/>
            <person name="Bruggner R.V."/>
            <person name="Birney E."/>
            <person name="Collins F.H."/>
        </authorList>
    </citation>
    <scope>NUCLEOTIDE SEQUENCE</scope>
    <source>
        <strain evidence="2">PEST</strain>
    </source>
</reference>
<dbReference type="AlphaFoldDB" id="A7UU08"/>
<dbReference type="Proteomes" id="UP000007062">
    <property type="component" value="Chromosome 2L"/>
</dbReference>
<dbReference type="VEuPathDB" id="VectorBase:AGAMI1_004247"/>
<protein>
    <submittedName>
        <fullName evidence="2">AGAP006039-PA</fullName>
    </submittedName>
</protein>
<feature type="region of interest" description="Disordered" evidence="1">
    <location>
        <begin position="379"/>
        <end position="433"/>
    </location>
</feature>
<reference evidence="2 4" key="1">
    <citation type="journal article" date="2002" name="Science">
        <title>The genome sequence of the malaria mosquito Anopheles gambiae.</title>
        <authorList>
            <person name="Holt R.A."/>
            <person name="Subramanian G.M."/>
            <person name="Halpern A."/>
            <person name="Sutton G.G."/>
            <person name="Charlab R."/>
            <person name="Nusskern D.R."/>
            <person name="Wincker P."/>
            <person name="Clark A.G."/>
            <person name="Ribeiro J.M."/>
            <person name="Wides R."/>
            <person name="Salzberg S.L."/>
            <person name="Loftus B."/>
            <person name="Yandell M."/>
            <person name="Majoros W.H."/>
            <person name="Rusch D.B."/>
            <person name="Lai Z."/>
            <person name="Kraft C.L."/>
            <person name="Abril J.F."/>
            <person name="Anthouard V."/>
            <person name="Arensburger P."/>
            <person name="Atkinson P.W."/>
            <person name="Baden H."/>
            <person name="de Berardinis V."/>
            <person name="Baldwin D."/>
            <person name="Benes V."/>
            <person name="Biedler J."/>
            <person name="Blass C."/>
            <person name="Bolanos R."/>
            <person name="Boscus D."/>
            <person name="Barnstead M."/>
            <person name="Cai S."/>
            <person name="Center A."/>
            <person name="Chaturverdi K."/>
            <person name="Christophides G.K."/>
            <person name="Chrystal M.A."/>
            <person name="Clamp M."/>
            <person name="Cravchik A."/>
            <person name="Curwen V."/>
            <person name="Dana A."/>
            <person name="Delcher A."/>
            <person name="Dew I."/>
            <person name="Evans C.A."/>
            <person name="Flanigan M."/>
            <person name="Grundschober-Freimoser A."/>
            <person name="Friedli L."/>
            <person name="Gu Z."/>
            <person name="Guan P."/>
            <person name="Guigo R."/>
            <person name="Hillenmeyer M.E."/>
            <person name="Hladun S.L."/>
            <person name="Hogan J.R."/>
            <person name="Hong Y.S."/>
            <person name="Hoover J."/>
            <person name="Jaillon O."/>
            <person name="Ke Z."/>
            <person name="Kodira C."/>
            <person name="Kokoza E."/>
            <person name="Koutsos A."/>
            <person name="Letunic I."/>
            <person name="Levitsky A."/>
            <person name="Liang Y."/>
            <person name="Lin J.J."/>
            <person name="Lobo N.F."/>
            <person name="Lopez J.R."/>
            <person name="Malek J.A."/>
            <person name="McIntosh T.C."/>
            <person name="Meister S."/>
            <person name="Miller J."/>
            <person name="Mobarry C."/>
            <person name="Mongin E."/>
            <person name="Murphy S.D."/>
            <person name="O'Brochta D.A."/>
            <person name="Pfannkoch C."/>
            <person name="Qi R."/>
            <person name="Regier M.A."/>
            <person name="Remington K."/>
            <person name="Shao H."/>
            <person name="Sharakhova M.V."/>
            <person name="Sitter C.D."/>
            <person name="Shetty J."/>
            <person name="Smith T.J."/>
            <person name="Strong R."/>
            <person name="Sun J."/>
            <person name="Thomasova D."/>
            <person name="Ton L.Q."/>
            <person name="Topalis P."/>
            <person name="Tu Z."/>
            <person name="Unger M.F."/>
            <person name="Walenz B."/>
            <person name="Wang A."/>
            <person name="Wang J."/>
            <person name="Wang M."/>
            <person name="Wang X."/>
            <person name="Woodford K.J."/>
            <person name="Wortman J.R."/>
            <person name="Wu M."/>
            <person name="Yao A."/>
            <person name="Zdobnov E.M."/>
            <person name="Zhang H."/>
            <person name="Zhao Q."/>
            <person name="Zhao S."/>
            <person name="Zhu S.C."/>
            <person name="Zhimulev I."/>
            <person name="Coluzzi M."/>
            <person name="della Torre A."/>
            <person name="Roth C.W."/>
            <person name="Louis C."/>
            <person name="Kalush F."/>
            <person name="Mural R.J."/>
            <person name="Myers E.W."/>
            <person name="Adams M.D."/>
            <person name="Smith H.O."/>
            <person name="Broder S."/>
            <person name="Gardner M.J."/>
            <person name="Fraser C.M."/>
            <person name="Birney E."/>
            <person name="Bork P."/>
            <person name="Brey P.T."/>
            <person name="Venter J.C."/>
            <person name="Weissenbach J."/>
            <person name="Kafatos F.C."/>
            <person name="Collins F.H."/>
            <person name="Hoffman S.L."/>
        </authorList>
    </citation>
    <scope>NUCLEOTIDE SEQUENCE [LARGE SCALE GENOMIC DNA]</scope>
    <source>
        <strain evidence="2 4">PEST</strain>
    </source>
</reference>
<accession>A7UU08</accession>
<gene>
    <name evidence="3" type="primary">5667365</name>
    <name evidence="2" type="ORF">AgaP_AGAP006039</name>
</gene>
<dbReference type="PaxDb" id="7165-AGAP006039-PA"/>
<organism evidence="2">
    <name type="scientific">Anopheles gambiae</name>
    <name type="common">African malaria mosquito</name>
    <dbReference type="NCBI Taxonomy" id="7165"/>
    <lineage>
        <taxon>Eukaryota</taxon>
        <taxon>Metazoa</taxon>
        <taxon>Ecdysozoa</taxon>
        <taxon>Arthropoda</taxon>
        <taxon>Hexapoda</taxon>
        <taxon>Insecta</taxon>
        <taxon>Pterygota</taxon>
        <taxon>Neoptera</taxon>
        <taxon>Endopterygota</taxon>
        <taxon>Diptera</taxon>
        <taxon>Nematocera</taxon>
        <taxon>Culicoidea</taxon>
        <taxon>Culicidae</taxon>
        <taxon>Anophelinae</taxon>
        <taxon>Anopheles</taxon>
    </lineage>
</organism>
<keyword evidence="4" id="KW-1185">Reference proteome</keyword>
<dbReference type="OMA" id="MMSHYAD"/>
<evidence type="ECO:0000313" key="2">
    <source>
        <dbReference type="EMBL" id="EDO63784.1"/>
    </source>
</evidence>